<dbReference type="InterPro" id="IPR049249">
    <property type="entry name" value="DUF6882"/>
</dbReference>
<reference evidence="1 2" key="1">
    <citation type="journal article" date="2017" name="Chemistry">
        <title>Isolation, Biosynthesis and Chemical Modifications of Rubterolones A-F: Rare Tropolone Alkaloids from Actinomadura sp. 5-2.</title>
        <authorList>
            <person name="Guo H."/>
            <person name="Benndorf R."/>
            <person name="Leichnitz D."/>
            <person name="Klassen J.L."/>
            <person name="Vollmers J."/>
            <person name="Gorls H."/>
            <person name="Steinacker M."/>
            <person name="Weigel C."/>
            <person name="Dahse H.M."/>
            <person name="Kaster A.K."/>
            <person name="de Beer Z.W."/>
            <person name="Poulsen M."/>
            <person name="Beemelmanns C."/>
        </authorList>
    </citation>
    <scope>NUCLEOTIDE SEQUENCE [LARGE SCALE GENOMIC DNA]</scope>
    <source>
        <strain evidence="1 2">5-2</strain>
    </source>
</reference>
<proteinExistence type="predicted"/>
<organism evidence="1 2">
    <name type="scientific">Actinomadura rubteroloni</name>
    <dbReference type="NCBI Taxonomy" id="1926885"/>
    <lineage>
        <taxon>Bacteria</taxon>
        <taxon>Bacillati</taxon>
        <taxon>Actinomycetota</taxon>
        <taxon>Actinomycetes</taxon>
        <taxon>Streptosporangiales</taxon>
        <taxon>Thermomonosporaceae</taxon>
        <taxon>Actinomadura</taxon>
    </lineage>
</organism>
<name>A0A2P4UIB7_9ACTN</name>
<sequence>MDAFSDALLTIAAPHLGWVIEQLDTFHAAVPQGRVEHDAALGVAWIGGRELPAELLGSYAEDATFQWAWDKSGLSGAPGLSASLKLKAIGEKNAVPELTHGMVDLGHFFDPRRAARTLALLATGLLGARGTLDFSHGGRALTLLVTDDPAIPAAAPDPATAGTALGTAASLLKVNAEELITGYAAHHGLAAEPVPDGLRLKLKDGHSVHARIKDGHLAEVQVEGPEGPVEQKEFHPAPAADDPAAAFFPAALLTELARDSAAALDRGSVALGDHLHALGWTAGPPVWEDGRARYGDVFTAEAHEIGVYHADTGTWTWSDWDGAARVREAATEHGADHIAADEVALPQSEVQIFPAILLARSAVHRGGARGLARIPAGDDQRYVAITDTRVPEPAASIAVMPDVLLSAAHFLQELTPGAVRYATMRAMVLGYFDAYGMKPLTVAEPEMLIGMRGLHEVRVELSDDGTVNRAVSGVQGTLG</sequence>
<dbReference type="AlphaFoldDB" id="A0A2P4UIB7"/>
<protein>
    <submittedName>
        <fullName evidence="1">Uncharacterized protein</fullName>
    </submittedName>
</protein>
<evidence type="ECO:0000313" key="1">
    <source>
        <dbReference type="EMBL" id="POM24802.1"/>
    </source>
</evidence>
<evidence type="ECO:0000313" key="2">
    <source>
        <dbReference type="Proteomes" id="UP000242367"/>
    </source>
</evidence>
<gene>
    <name evidence="1" type="ORF">BTM25_34400</name>
</gene>
<dbReference type="Pfam" id="PF21813">
    <property type="entry name" value="DUF6882"/>
    <property type="match status" value="1"/>
</dbReference>
<dbReference type="RefSeq" id="WP_103563888.1">
    <property type="nucleotide sequence ID" value="NZ_MTBP01000002.1"/>
</dbReference>
<comment type="caution">
    <text evidence="1">The sequence shown here is derived from an EMBL/GenBank/DDBJ whole genome shotgun (WGS) entry which is preliminary data.</text>
</comment>
<dbReference type="Proteomes" id="UP000242367">
    <property type="component" value="Unassembled WGS sequence"/>
</dbReference>
<accession>A0A2P4UIB7</accession>
<dbReference type="EMBL" id="MTBP01000002">
    <property type="protein sequence ID" value="POM24802.1"/>
    <property type="molecule type" value="Genomic_DNA"/>
</dbReference>
<keyword evidence="2" id="KW-1185">Reference proteome</keyword>